<proteinExistence type="predicted"/>
<dbReference type="EMBL" id="CAJNOR010003483">
    <property type="protein sequence ID" value="CAF1418511.1"/>
    <property type="molecule type" value="Genomic_DNA"/>
</dbReference>
<protein>
    <submittedName>
        <fullName evidence="1">Uncharacterized protein</fullName>
    </submittedName>
</protein>
<dbReference type="Proteomes" id="UP000663828">
    <property type="component" value="Unassembled WGS sequence"/>
</dbReference>
<reference evidence="1" key="1">
    <citation type="submission" date="2021-02" db="EMBL/GenBank/DDBJ databases">
        <authorList>
            <person name="Nowell W R."/>
        </authorList>
    </citation>
    <scope>NUCLEOTIDE SEQUENCE</scope>
</reference>
<comment type="caution">
    <text evidence="1">The sequence shown here is derived from an EMBL/GenBank/DDBJ whole genome shotgun (WGS) entry which is preliminary data.</text>
</comment>
<dbReference type="AlphaFoldDB" id="A0A815MC16"/>
<name>A0A815MC16_ADIRI</name>
<evidence type="ECO:0000313" key="1">
    <source>
        <dbReference type="EMBL" id="CAF1418511.1"/>
    </source>
</evidence>
<organism evidence="1 2">
    <name type="scientific">Adineta ricciae</name>
    <name type="common">Rotifer</name>
    <dbReference type="NCBI Taxonomy" id="249248"/>
    <lineage>
        <taxon>Eukaryota</taxon>
        <taxon>Metazoa</taxon>
        <taxon>Spiralia</taxon>
        <taxon>Gnathifera</taxon>
        <taxon>Rotifera</taxon>
        <taxon>Eurotatoria</taxon>
        <taxon>Bdelloidea</taxon>
        <taxon>Adinetida</taxon>
        <taxon>Adinetidae</taxon>
        <taxon>Adineta</taxon>
    </lineage>
</organism>
<keyword evidence="2" id="KW-1185">Reference proteome</keyword>
<accession>A0A815MC16</accession>
<evidence type="ECO:0000313" key="2">
    <source>
        <dbReference type="Proteomes" id="UP000663828"/>
    </source>
</evidence>
<sequence length="243" mass="28295">MNSTSFQQNIVYPIPDSDIPTIQAKVETVYKTNIEPYILGVGEHIQENLREIQTMIYIIDHYGEHNKEIDPVVLDALFQQVANSIEKLGIPTDVCMKLLEDLKEFAVIETSARHGKSFADYDLKYFYHKKSADVRMHRHFIRYLNGEKPESTEHEVIQDILEDIYDDFEDLEEDKNAMFNGNRLLSVIREHDVKKLKEYILFTEPYLVSHPEIAMKINQDWLCIPLSVEATLEAIFNGTLIMN</sequence>
<gene>
    <name evidence="1" type="ORF">XAT740_LOCUS35073</name>
</gene>